<accession>A0A6G8KTY2</accession>
<dbReference type="KEGG" id="blut:EW640_01350"/>
<evidence type="ECO:0000313" key="5">
    <source>
        <dbReference type="EMBL" id="QIN28081.1"/>
    </source>
</evidence>
<sequence length="378" mass="40043">MRILHITEATSAGVLTSVTALARAQSAHPDVRSVTLACVARGDSPPPAAIAEMCGHDVALRVLPCRQRRRLIDLTRLIRTEIRRDTEAVVHLHSSRAGFIGRVLTALQGTAYRVVYSPHCFSFDRADLPAAARVAFRVLERAALRAGRNLVLVSHSEAALTARVLPGAAVATVPNTVDVAACRSAATRAGKPAGPARVIHIGRIAGQKRPEVFAAVADAVAEARPGQAEFQWIGEGERGRLSSNVSVTGWLTPSHVREHIAAADMVLFTSAGEGMPRSLLEAQACGLPVIAHDVTGVRDIVRHGETGLLANSSQDLIAAVLQLLDDPPAATELGRAAAAHIAAHHDTSRLAETSLAAYRQLLPASVTAHHRDEEMTLS</sequence>
<evidence type="ECO:0000256" key="3">
    <source>
        <dbReference type="ARBA" id="ARBA00022679"/>
    </source>
</evidence>
<dbReference type="EMBL" id="CP035810">
    <property type="protein sequence ID" value="QIN28081.1"/>
    <property type="molecule type" value="Genomic_DNA"/>
</dbReference>
<dbReference type="SUPFAM" id="SSF53756">
    <property type="entry name" value="UDP-Glycosyltransferase/glycogen phosphorylase"/>
    <property type="match status" value="1"/>
</dbReference>
<keyword evidence="2" id="KW-0328">Glycosyltransferase</keyword>
<keyword evidence="3 5" id="KW-0808">Transferase</keyword>
<dbReference type="GO" id="GO:1901137">
    <property type="term" value="P:carbohydrate derivative biosynthetic process"/>
    <property type="evidence" value="ECO:0007669"/>
    <property type="project" value="UniProtKB-ARBA"/>
</dbReference>
<proteinExistence type="predicted"/>
<dbReference type="InterPro" id="IPR050194">
    <property type="entry name" value="Glycosyltransferase_grp1"/>
</dbReference>
<name>A0A6G8KTY2_9MICO</name>
<dbReference type="PANTHER" id="PTHR45947:SF3">
    <property type="entry name" value="SULFOQUINOVOSYL TRANSFERASE SQD2"/>
    <property type="match status" value="1"/>
</dbReference>
<dbReference type="GO" id="GO:0016758">
    <property type="term" value="F:hexosyltransferase activity"/>
    <property type="evidence" value="ECO:0007669"/>
    <property type="project" value="TreeGrafter"/>
</dbReference>
<dbReference type="Pfam" id="PF13692">
    <property type="entry name" value="Glyco_trans_1_4"/>
    <property type="match status" value="1"/>
</dbReference>
<evidence type="ECO:0000259" key="4">
    <source>
        <dbReference type="Pfam" id="PF13439"/>
    </source>
</evidence>
<evidence type="ECO:0000256" key="2">
    <source>
        <dbReference type="ARBA" id="ARBA00022676"/>
    </source>
</evidence>
<protein>
    <recommendedName>
        <fullName evidence="1">D-inositol 3-phosphate glycosyltransferase</fullName>
    </recommendedName>
</protein>
<dbReference type="Gene3D" id="3.40.50.2000">
    <property type="entry name" value="Glycogen Phosphorylase B"/>
    <property type="match status" value="2"/>
</dbReference>
<dbReference type="AlphaFoldDB" id="A0A6G8KTY2"/>
<dbReference type="Pfam" id="PF13439">
    <property type="entry name" value="Glyco_transf_4"/>
    <property type="match status" value="1"/>
</dbReference>
<dbReference type="RefSeq" id="WP_165882634.1">
    <property type="nucleotide sequence ID" value="NZ_CP035810.1"/>
</dbReference>
<reference evidence="5 6" key="1">
    <citation type="submission" date="2019-02" db="EMBL/GenBank/DDBJ databases">
        <title>Complete Genome Sequence and Methylome Analysis of Brevibacterium luteolum NEB1784.</title>
        <authorList>
            <person name="Fomenkov A."/>
            <person name="Roberts R.J."/>
        </authorList>
    </citation>
    <scope>NUCLEOTIDE SEQUENCE [LARGE SCALE GENOMIC DNA]</scope>
    <source>
        <strain evidence="5 6">NEB1784</strain>
    </source>
</reference>
<dbReference type="PANTHER" id="PTHR45947">
    <property type="entry name" value="SULFOQUINOVOSYL TRANSFERASE SQD2"/>
    <property type="match status" value="1"/>
</dbReference>
<feature type="domain" description="Glycosyltransferase subfamily 4-like N-terminal" evidence="4">
    <location>
        <begin position="13"/>
        <end position="180"/>
    </location>
</feature>
<dbReference type="InterPro" id="IPR028098">
    <property type="entry name" value="Glyco_trans_4-like_N"/>
</dbReference>
<evidence type="ECO:0000256" key="1">
    <source>
        <dbReference type="ARBA" id="ARBA00021292"/>
    </source>
</evidence>
<organism evidence="5 6">
    <name type="scientific">Brevibacterium luteolum</name>
    <dbReference type="NCBI Taxonomy" id="199591"/>
    <lineage>
        <taxon>Bacteria</taxon>
        <taxon>Bacillati</taxon>
        <taxon>Actinomycetota</taxon>
        <taxon>Actinomycetes</taxon>
        <taxon>Micrococcales</taxon>
        <taxon>Brevibacteriaceae</taxon>
        <taxon>Brevibacterium</taxon>
    </lineage>
</organism>
<evidence type="ECO:0000313" key="6">
    <source>
        <dbReference type="Proteomes" id="UP000501518"/>
    </source>
</evidence>
<gene>
    <name evidence="5" type="ORF">EW640_01350</name>
</gene>
<dbReference type="Proteomes" id="UP000501518">
    <property type="component" value="Chromosome"/>
</dbReference>